<evidence type="ECO:0000259" key="1">
    <source>
        <dbReference type="PROSITE" id="PS50104"/>
    </source>
</evidence>
<evidence type="ECO:0000313" key="3">
    <source>
        <dbReference type="Proteomes" id="UP000298513"/>
    </source>
</evidence>
<dbReference type="AlphaFoldDB" id="A0A4Z1DSJ4"/>
<dbReference type="PROSITE" id="PS50104">
    <property type="entry name" value="TIR"/>
    <property type="match status" value="1"/>
</dbReference>
<dbReference type="InterPro" id="IPR000157">
    <property type="entry name" value="TIR_dom"/>
</dbReference>
<dbReference type="Pfam" id="PF13676">
    <property type="entry name" value="TIR_2"/>
    <property type="match status" value="1"/>
</dbReference>
<protein>
    <submittedName>
        <fullName evidence="2">TIR domain-containing protein</fullName>
    </submittedName>
</protein>
<keyword evidence="3" id="KW-1185">Reference proteome</keyword>
<gene>
    <name evidence="2" type="ORF">E5082_05795</name>
</gene>
<accession>A0A4Z1DSJ4</accession>
<dbReference type="EMBL" id="SRRU01000002">
    <property type="protein sequence ID" value="TGN86171.1"/>
    <property type="molecule type" value="Genomic_DNA"/>
</dbReference>
<name>A0A4Z1DSJ4_STRGP</name>
<dbReference type="SMART" id="SM00255">
    <property type="entry name" value="TIR"/>
    <property type="match status" value="1"/>
</dbReference>
<feature type="domain" description="TIR" evidence="1">
    <location>
        <begin position="4"/>
        <end position="135"/>
    </location>
</feature>
<dbReference type="Gene3D" id="3.40.50.10140">
    <property type="entry name" value="Toll/interleukin-1 receptor homology (TIR) domain"/>
    <property type="match status" value="1"/>
</dbReference>
<evidence type="ECO:0000313" key="2">
    <source>
        <dbReference type="EMBL" id="TGN86171.1"/>
    </source>
</evidence>
<dbReference type="SUPFAM" id="SSF52200">
    <property type="entry name" value="Toll/Interleukin receptor TIR domain"/>
    <property type="match status" value="1"/>
</dbReference>
<proteinExistence type="predicted"/>
<dbReference type="GO" id="GO:0007165">
    <property type="term" value="P:signal transduction"/>
    <property type="evidence" value="ECO:0007669"/>
    <property type="project" value="InterPro"/>
</dbReference>
<reference evidence="2 3" key="1">
    <citation type="submission" date="2019-04" db="EMBL/GenBank/DDBJ databases">
        <title>Streptomyces sp. nov. Bv016 isolated from bark of Buahinia variegata.</title>
        <authorList>
            <person name="Kanchanasin P."/>
            <person name="Tanasupawat S."/>
            <person name="Yuki M."/>
            <person name="Kudo T."/>
        </authorList>
    </citation>
    <scope>NUCLEOTIDE SEQUENCE [LARGE SCALE GENOMIC DNA]</scope>
    <source>
        <strain evidence="2 3">JCM 4765</strain>
    </source>
</reference>
<comment type="caution">
    <text evidence="2">The sequence shown here is derived from an EMBL/GenBank/DDBJ whole genome shotgun (WGS) entry which is preliminary data.</text>
</comment>
<dbReference type="InterPro" id="IPR035897">
    <property type="entry name" value="Toll_tir_struct_dom_sf"/>
</dbReference>
<organism evidence="2 3">
    <name type="scientific">Streptomyces griseoluteus</name>
    <dbReference type="NCBI Taxonomy" id="29306"/>
    <lineage>
        <taxon>Bacteria</taxon>
        <taxon>Bacillati</taxon>
        <taxon>Actinomycetota</taxon>
        <taxon>Actinomycetes</taxon>
        <taxon>Kitasatosporales</taxon>
        <taxon>Streptomycetaceae</taxon>
        <taxon>Streptomyces</taxon>
    </lineage>
</organism>
<sequence length="323" mass="36619">MRKPKFDVALSFASEDRPYVQKVAAALKDAGISVFYDNYEQVALWGKDLYTHLDKVYRQESRYCVLFVSEHYAERVWTNHERRSAQARAIRENREYVLPARFDETPIDGLPDTVGYLDISNMRPKEFARLVREKVGSKYSKPGFPRRVDRLWAAMNIPKSDKEGRERVHAIAYSFYNALRKMTPAERSAVAGVLLFGCDAELPGGVHISLDLLSRMLQQSKDELLDNLAAVRSLNVKVKVRESFLDISHGELAPEDKDLLLSYWSRSAPWDDDATTVVTNAVRCASDHFCMDHGVKVVAALDFSRLAKSSLDLLAKDPNDGVD</sequence>
<dbReference type="Proteomes" id="UP000298513">
    <property type="component" value="Unassembled WGS sequence"/>
</dbReference>